<accession>A0A7X2S6J1</accession>
<reference evidence="1 2" key="1">
    <citation type="journal article" date="2017" name="Int. J. Syst. Evol. Microbiol.">
        <title>Bacillus mangrovi sp. nov., isolated from a sediment sample from a mangrove forest.</title>
        <authorList>
            <person name="Gupta V."/>
            <person name="Singh P.K."/>
            <person name="Korpole S."/>
            <person name="Tanuku N.R.S."/>
            <person name="Pinnaka A.K."/>
        </authorList>
    </citation>
    <scope>NUCLEOTIDE SEQUENCE [LARGE SCALE GENOMIC DNA]</scope>
    <source>
        <strain evidence="1 2">KCTC 33872</strain>
    </source>
</reference>
<dbReference type="Proteomes" id="UP000434639">
    <property type="component" value="Unassembled WGS sequence"/>
</dbReference>
<evidence type="ECO:0000313" key="2">
    <source>
        <dbReference type="Proteomes" id="UP000434639"/>
    </source>
</evidence>
<dbReference type="RefSeq" id="WP_155112925.1">
    <property type="nucleotide sequence ID" value="NZ_WMIB01000014.1"/>
</dbReference>
<sequence>MKTPEEHETRKKFIAALLLKRQISPDTVQHLTQLTQMEIKLLLKELQLSNR</sequence>
<gene>
    <name evidence="1" type="ORF">GKZ89_13485</name>
</gene>
<keyword evidence="2" id="KW-1185">Reference proteome</keyword>
<dbReference type="AlphaFoldDB" id="A0A7X2S6J1"/>
<dbReference type="EMBL" id="WMIB01000014">
    <property type="protein sequence ID" value="MTH54410.1"/>
    <property type="molecule type" value="Genomic_DNA"/>
</dbReference>
<evidence type="ECO:0000313" key="1">
    <source>
        <dbReference type="EMBL" id="MTH54410.1"/>
    </source>
</evidence>
<organism evidence="1 2">
    <name type="scientific">Metabacillus mangrovi</name>
    <dbReference type="NCBI Taxonomy" id="1491830"/>
    <lineage>
        <taxon>Bacteria</taxon>
        <taxon>Bacillati</taxon>
        <taxon>Bacillota</taxon>
        <taxon>Bacilli</taxon>
        <taxon>Bacillales</taxon>
        <taxon>Bacillaceae</taxon>
        <taxon>Metabacillus</taxon>
    </lineage>
</organism>
<protein>
    <submittedName>
        <fullName evidence="1">Uncharacterized protein</fullName>
    </submittedName>
</protein>
<proteinExistence type="predicted"/>
<name>A0A7X2S6J1_9BACI</name>
<comment type="caution">
    <text evidence="1">The sequence shown here is derived from an EMBL/GenBank/DDBJ whole genome shotgun (WGS) entry which is preliminary data.</text>
</comment>
<dbReference type="OrthoDB" id="9979572at2"/>